<dbReference type="EMBL" id="QXGH01000056">
    <property type="protein sequence ID" value="RHW22789.1"/>
    <property type="molecule type" value="Genomic_DNA"/>
</dbReference>
<evidence type="ECO:0000313" key="7">
    <source>
        <dbReference type="Proteomes" id="UP000283644"/>
    </source>
</evidence>
<feature type="domain" description="Glycosyltransferase 2-like" evidence="5">
    <location>
        <begin position="5"/>
        <end position="166"/>
    </location>
</feature>
<feature type="domain" description="Glycosyltransferase 2-like" evidence="5">
    <location>
        <begin position="435"/>
        <end position="553"/>
    </location>
</feature>
<keyword evidence="7" id="KW-1185">Reference proteome</keyword>
<dbReference type="Gene3D" id="3.90.550.10">
    <property type="entry name" value="Spore Coat Polysaccharide Biosynthesis Protein SpsA, Chain A"/>
    <property type="match status" value="2"/>
</dbReference>
<dbReference type="Pfam" id="PF00535">
    <property type="entry name" value="Glycos_transf_2"/>
    <property type="match status" value="2"/>
</dbReference>
<evidence type="ECO:0000313" key="6">
    <source>
        <dbReference type="EMBL" id="RHW22789.1"/>
    </source>
</evidence>
<dbReference type="RefSeq" id="WP_118929160.1">
    <property type="nucleotide sequence ID" value="NZ_QXGH01000056.1"/>
</dbReference>
<keyword evidence="4 6" id="KW-0808">Transferase</keyword>
<comment type="pathway">
    <text evidence="1">Cell wall biogenesis; cell wall polysaccharide biosynthesis.</text>
</comment>
<name>A0A417XRW4_9ACTN</name>
<accession>A0A417XRW4</accession>
<dbReference type="Proteomes" id="UP000283644">
    <property type="component" value="Unassembled WGS sequence"/>
</dbReference>
<dbReference type="SUPFAM" id="SSF53448">
    <property type="entry name" value="Nucleotide-diphospho-sugar transferases"/>
    <property type="match status" value="2"/>
</dbReference>
<protein>
    <submittedName>
        <fullName evidence="6">Glycosyltransferase</fullName>
    </submittedName>
</protein>
<dbReference type="PANTHER" id="PTHR43179:SF12">
    <property type="entry name" value="GALACTOFURANOSYLTRANSFERASE GLFT2"/>
    <property type="match status" value="1"/>
</dbReference>
<evidence type="ECO:0000256" key="1">
    <source>
        <dbReference type="ARBA" id="ARBA00004776"/>
    </source>
</evidence>
<evidence type="ECO:0000259" key="5">
    <source>
        <dbReference type="Pfam" id="PF00535"/>
    </source>
</evidence>
<dbReference type="GO" id="GO:0016757">
    <property type="term" value="F:glycosyltransferase activity"/>
    <property type="evidence" value="ECO:0007669"/>
    <property type="project" value="UniProtKB-KW"/>
</dbReference>
<proteinExistence type="inferred from homology"/>
<evidence type="ECO:0000256" key="2">
    <source>
        <dbReference type="ARBA" id="ARBA00006739"/>
    </source>
</evidence>
<keyword evidence="3" id="KW-0328">Glycosyltransferase</keyword>
<dbReference type="AlphaFoldDB" id="A0A417XRW4"/>
<dbReference type="InterPro" id="IPR001173">
    <property type="entry name" value="Glyco_trans_2-like"/>
</dbReference>
<evidence type="ECO:0000256" key="3">
    <source>
        <dbReference type="ARBA" id="ARBA00022676"/>
    </source>
</evidence>
<comment type="caution">
    <text evidence="6">The sequence shown here is derived from an EMBL/GenBank/DDBJ whole genome shotgun (WGS) entry which is preliminary data.</text>
</comment>
<gene>
    <name evidence="6" type="ORF">D0Z08_31090</name>
</gene>
<reference evidence="6 7" key="1">
    <citation type="submission" date="2018-09" db="EMBL/GenBank/DDBJ databases">
        <title>Genome sequencing of Nocardioides immobilis CCTCC AB 2017083 for comparison to Nocardioides silvaticus.</title>
        <authorList>
            <person name="Li C."/>
            <person name="Wang G."/>
        </authorList>
    </citation>
    <scope>NUCLEOTIDE SEQUENCE [LARGE SCALE GENOMIC DNA]</scope>
    <source>
        <strain evidence="6 7">CCTCC AB 2017083</strain>
    </source>
</reference>
<dbReference type="PANTHER" id="PTHR43179">
    <property type="entry name" value="RHAMNOSYLTRANSFERASE WBBL"/>
    <property type="match status" value="1"/>
</dbReference>
<sequence>MTSCSVVIAAFDERRVPLLARAIASAVTQAPDVEVVVAIDNDPRLHRMVRRLFPDVLVVLNEGPRGASGTRNAGARSATGEILAFLDDDAEATPGWLSRLVAPLHADPSVVGVGGWVEPDWAGHRPRWFPMELGWVVGASYTGLPSLPGEVRNGWSENMAVRAADFWQAGGFCEGFSKVGDASRPEDTELCMRMAAVRPGGRWWIEPTAVVRHYVPLDRATLRFLWGRCRAEGAGKAELARIAGAGPGLATERDYTLKVLPRGVLTGCLDPLRGRIAGPLRAAVILIGLLAAAVGFAGSLLRAGCPPRTDAGDAPVPRSSQAPGVPSIVRPARVLTVDVASPLRDLPHPESGEPDDAVALVTLCARPVGMVMVPRSATADALAATIEAELGALARAEASSHGLAVGALTKDGWSHERCPVAVHRQSLAVEGPGITVVVCTRNRPAQLRRCLDSLTGLDYRNVQVLVVDNAPADDVTEKLCRDRAMESIPVGYLREPLPGLSRARNRALGAVEHDLVAFLDDDEVVDPHWLSALAEEFTSDAAVAAVTGPVLPADLSAMPQVRFEQWGGHSKGRGFVRTVLDPEYQSAVQPAVYPRPTFGAGANMAFRLDALTAIGGFDPCLGAGTPTRGGEDTLALTEVMLAGHTLVYTPRAVTWHFHRTDEASLIDQLTGYSTGVGAYYTALLTRDPFRARPLTRALLQVCHRSLQRLATQRSGRGETSPAVRPLRRASALATGPVAYVKARRAIRRERLR</sequence>
<dbReference type="InterPro" id="IPR029044">
    <property type="entry name" value="Nucleotide-diphossugar_trans"/>
</dbReference>
<comment type="similarity">
    <text evidence="2">Belongs to the glycosyltransferase 2 family.</text>
</comment>
<dbReference type="OrthoDB" id="7615426at2"/>
<organism evidence="6 7">
    <name type="scientific">Nocardioides immobilis</name>
    <dbReference type="NCBI Taxonomy" id="2049295"/>
    <lineage>
        <taxon>Bacteria</taxon>
        <taxon>Bacillati</taxon>
        <taxon>Actinomycetota</taxon>
        <taxon>Actinomycetes</taxon>
        <taxon>Propionibacteriales</taxon>
        <taxon>Nocardioidaceae</taxon>
        <taxon>Nocardioides</taxon>
    </lineage>
</organism>
<evidence type="ECO:0000256" key="4">
    <source>
        <dbReference type="ARBA" id="ARBA00022679"/>
    </source>
</evidence>
<dbReference type="CDD" id="cd00761">
    <property type="entry name" value="Glyco_tranf_GTA_type"/>
    <property type="match status" value="1"/>
</dbReference>